<organism evidence="1 2">
    <name type="scientific">Acinetobacter phage AM101</name>
    <dbReference type="NCBI Taxonomy" id="2178927"/>
    <lineage>
        <taxon>Viruses</taxon>
        <taxon>Duplodnaviria</taxon>
        <taxon>Heunggongvirae</taxon>
        <taxon>Uroviricota</taxon>
        <taxon>Caudoviricetes</taxon>
        <taxon>Pantevenvirales</taxon>
        <taxon>Straboviridae</taxon>
        <taxon>Twarogvirinae</taxon>
        <taxon>Lazarusvirus</taxon>
        <taxon>Lazarusvirus am101</taxon>
    </lineage>
</organism>
<name>A0A4Y1NLM4_9CAUD</name>
<gene>
    <name evidence="1" type="ORF">AM101_190</name>
</gene>
<reference evidence="1" key="1">
    <citation type="submission" date="2018-04" db="EMBL/GenBank/DDBJ databases">
        <authorList>
            <person name="Shneider M.M."/>
            <person name="Popova A.V."/>
            <person name="Timoshina O.Y."/>
            <person name="Miroshnikov K.A."/>
            <person name="Shagin D.A."/>
            <person name="Mikhailova U.V."/>
        </authorList>
    </citation>
    <scope>NUCLEOTIDE SEQUENCE [LARGE SCALE GENOMIC DNA]</scope>
</reference>
<keyword evidence="2" id="KW-1185">Reference proteome</keyword>
<proteinExistence type="predicted"/>
<evidence type="ECO:0000313" key="2">
    <source>
        <dbReference type="Proteomes" id="UP000316872"/>
    </source>
</evidence>
<sequence length="105" mass="12220">MAKVSSFRPEQVTLTCDEPTVRNLSERWVVQFIGAPGLEFATMGDNVTLTNVHYVCPYRKFPWGWGIDPWKTRLLVKDFDFEHGIVTVDGVTKELEFYVDEKEYK</sequence>
<dbReference type="EMBL" id="MH165274">
    <property type="protein sequence ID" value="AWY10245.1"/>
    <property type="molecule type" value="Genomic_DNA"/>
</dbReference>
<evidence type="ECO:0000313" key="1">
    <source>
        <dbReference type="EMBL" id="AWY10245.1"/>
    </source>
</evidence>
<protein>
    <submittedName>
        <fullName evidence="1">Uncharacterized protein</fullName>
    </submittedName>
</protein>
<accession>A0A4Y1NLM4</accession>
<dbReference type="Proteomes" id="UP000316872">
    <property type="component" value="Segment"/>
</dbReference>